<dbReference type="Proteomes" id="UP001163324">
    <property type="component" value="Chromosome 1"/>
</dbReference>
<comment type="caution">
    <text evidence="1">The sequence shown here is derived from an EMBL/GenBank/DDBJ whole genome shotgun (WGS) entry which is preliminary data.</text>
</comment>
<proteinExistence type="predicted"/>
<organism evidence="1 2">
    <name type="scientific">Trichothecium roseum</name>
    <dbReference type="NCBI Taxonomy" id="47278"/>
    <lineage>
        <taxon>Eukaryota</taxon>
        <taxon>Fungi</taxon>
        <taxon>Dikarya</taxon>
        <taxon>Ascomycota</taxon>
        <taxon>Pezizomycotina</taxon>
        <taxon>Sordariomycetes</taxon>
        <taxon>Hypocreomycetidae</taxon>
        <taxon>Hypocreales</taxon>
        <taxon>Hypocreales incertae sedis</taxon>
        <taxon>Trichothecium</taxon>
    </lineage>
</organism>
<gene>
    <name evidence="1" type="ORF">N3K66_001263</name>
</gene>
<dbReference type="EMBL" id="CM047940">
    <property type="protein sequence ID" value="KAI9904734.1"/>
    <property type="molecule type" value="Genomic_DNA"/>
</dbReference>
<accession>A0ACC0VEA1</accession>
<evidence type="ECO:0000313" key="1">
    <source>
        <dbReference type="EMBL" id="KAI9904734.1"/>
    </source>
</evidence>
<name>A0ACC0VEA1_9HYPO</name>
<protein>
    <submittedName>
        <fullName evidence="1">Uncharacterized protein</fullName>
    </submittedName>
</protein>
<sequence length="344" mass="38618">MVKEKQKQKEEEEKEEEEDDYMNMAIADPVPVKESSFARAQRLKAESAARGVIKSKAQLKEEEEAARERALSTSMLDDARAKKSKGFAMMAKMGFSGGGLGKKNGEGRAGGRTEPIALTTKEDRGGIGLENERKRKAAEAAAAAAGNGDGVSKAARLDPMEYRDRVRKEREDEKLERQFYAAQRMAERLDDEKTTATAGTAGGDGGADKVTPMAGRPLKSIPVLYRGLVKHRMEGERSRRMRHDLEQSLSSRLPTYDDPDEDDDYRKALGKGGNGNKAMVYAEDEELDEEDEELDRFGEKEARERLRAGLEYLRREHRYCFWCKSKYDDEDMEGCPGVDEEDHD</sequence>
<reference evidence="1" key="1">
    <citation type="submission" date="2022-10" db="EMBL/GenBank/DDBJ databases">
        <title>Complete Genome of Trichothecium roseum strain YXFP-22015, a Plant Pathogen Isolated from Citrus.</title>
        <authorList>
            <person name="Wang Y."/>
            <person name="Zhu L."/>
        </authorList>
    </citation>
    <scope>NUCLEOTIDE SEQUENCE</scope>
    <source>
        <strain evidence="1">YXFP-22015</strain>
    </source>
</reference>
<keyword evidence="2" id="KW-1185">Reference proteome</keyword>
<evidence type="ECO:0000313" key="2">
    <source>
        <dbReference type="Proteomes" id="UP001163324"/>
    </source>
</evidence>